<keyword evidence="3" id="KW-1185">Reference proteome</keyword>
<dbReference type="OrthoDB" id="9799173at2"/>
<accession>T0HJV5</accession>
<evidence type="ECO:0000259" key="1">
    <source>
        <dbReference type="Pfam" id="PF13274"/>
    </source>
</evidence>
<reference evidence="2 3" key="1">
    <citation type="journal article" date="2013" name="Genome Announc.">
        <title>Draft Genome Sequence of Sphingobium lactosutens Strain DS20T, Isolated from a Hexachlorocyclohexane Dumpsite.</title>
        <authorList>
            <person name="Kumar R."/>
            <person name="Dwivedi V."/>
            <person name="Negi V."/>
            <person name="Khurana J.P."/>
            <person name="Lal R."/>
        </authorList>
    </citation>
    <scope>NUCLEOTIDE SEQUENCE [LARGE SCALE GENOMIC DNA]</scope>
    <source>
        <strain evidence="2 3">DS20</strain>
    </source>
</reference>
<dbReference type="Pfam" id="PF13274">
    <property type="entry name" value="SocA_Panacea"/>
    <property type="match status" value="1"/>
</dbReference>
<dbReference type="Proteomes" id="UP000015531">
    <property type="component" value="Unassembled WGS sequence"/>
</dbReference>
<protein>
    <recommendedName>
        <fullName evidence="1">Antitoxin SocA-like Panacea domain-containing protein</fullName>
    </recommendedName>
</protein>
<dbReference type="EMBL" id="ATDP01000103">
    <property type="protein sequence ID" value="EQB12448.1"/>
    <property type="molecule type" value="Genomic_DNA"/>
</dbReference>
<evidence type="ECO:0000313" key="3">
    <source>
        <dbReference type="Proteomes" id="UP000015531"/>
    </source>
</evidence>
<feature type="domain" description="Antitoxin SocA-like Panacea" evidence="1">
    <location>
        <begin position="26"/>
        <end position="120"/>
    </location>
</feature>
<comment type="caution">
    <text evidence="2">The sequence shown here is derived from an EMBL/GenBank/DDBJ whole genome shotgun (WGS) entry which is preliminary data.</text>
</comment>
<name>T0HJV5_9SPHN</name>
<dbReference type="eggNOG" id="COG3600">
    <property type="taxonomic scope" value="Bacteria"/>
</dbReference>
<proteinExistence type="predicted"/>
<dbReference type="InterPro" id="IPR025272">
    <property type="entry name" value="SocA_Panacea"/>
</dbReference>
<gene>
    <name evidence="2" type="ORF">RLDS_20150</name>
</gene>
<sequence length="150" mass="16972">MALSIMQVAKTIGDLSGWSRSNLEMQKIAYIAEMIYLGRKGAPLIRGNFQAWDNGPVHPELYHWAKMYGSEPISKRAFLHVAPVPAGTDEHDAILSAYKAMKDFSPWEMVDLTHQTDGAWAKHYVPRQRGTVIPRSSIKEEYGIRITEND</sequence>
<dbReference type="RefSeq" id="WP_021227567.1">
    <property type="nucleotide sequence ID" value="NZ_ATDP01000103.1"/>
</dbReference>
<evidence type="ECO:0000313" key="2">
    <source>
        <dbReference type="EMBL" id="EQB12448.1"/>
    </source>
</evidence>
<organism evidence="2 3">
    <name type="scientific">Sphingobium lactosutens DS20</name>
    <dbReference type="NCBI Taxonomy" id="1331060"/>
    <lineage>
        <taxon>Bacteria</taxon>
        <taxon>Pseudomonadati</taxon>
        <taxon>Pseudomonadota</taxon>
        <taxon>Alphaproteobacteria</taxon>
        <taxon>Sphingomonadales</taxon>
        <taxon>Sphingomonadaceae</taxon>
        <taxon>Sphingobium</taxon>
    </lineage>
</organism>
<dbReference type="AlphaFoldDB" id="T0HJV5"/>